<dbReference type="EMBL" id="SPQU01000006">
    <property type="protein sequence ID" value="TFV38571.1"/>
    <property type="molecule type" value="Genomic_DNA"/>
</dbReference>
<feature type="transmembrane region" description="Helical" evidence="1">
    <location>
        <begin position="48"/>
        <end position="70"/>
    </location>
</feature>
<feature type="transmembrane region" description="Helical" evidence="1">
    <location>
        <begin position="166"/>
        <end position="185"/>
    </location>
</feature>
<name>A0A4Y9L4V3_9BRAD</name>
<accession>A0A4Y9L4V3</accession>
<feature type="transmembrane region" description="Helical" evidence="1">
    <location>
        <begin position="20"/>
        <end position="39"/>
    </location>
</feature>
<keyword evidence="3" id="KW-1185">Reference proteome</keyword>
<feature type="transmembrane region" description="Helical" evidence="1">
    <location>
        <begin position="76"/>
        <end position="96"/>
    </location>
</feature>
<evidence type="ECO:0000313" key="3">
    <source>
        <dbReference type="Proteomes" id="UP000298225"/>
    </source>
</evidence>
<protein>
    <submittedName>
        <fullName evidence="2">Uncharacterized protein</fullName>
    </submittedName>
</protein>
<proteinExistence type="predicted"/>
<feature type="transmembrane region" description="Helical" evidence="1">
    <location>
        <begin position="108"/>
        <end position="127"/>
    </location>
</feature>
<dbReference type="AlphaFoldDB" id="A0A4Y9L4V3"/>
<evidence type="ECO:0000313" key="2">
    <source>
        <dbReference type="EMBL" id="TFV38571.1"/>
    </source>
</evidence>
<sequence length="216" mass="23297">MLPFTQHQFLAVFSDYNEAIWPSQIVADLLGGMAFLLLFRQTARSSRAIAVVLSAMWIWTGVLYHGIWFSQINKSAYLFALLFVIEGGGLILAGAYGHQLRFGFRRGAAAWIGASLVGYSAIVYPLIGMATGHDYPAVPVFGVTPCPVAIFTFGMLLLTIGPVPHWLLVVPVIWSLIGGSAAILLAVPQDWLLLVSGLVAAPLIAIRRVDVQSAST</sequence>
<dbReference type="RefSeq" id="WP_135169389.1">
    <property type="nucleotide sequence ID" value="NZ_SPQU01000006.1"/>
</dbReference>
<dbReference type="OrthoDB" id="1437042at2"/>
<reference evidence="2 3" key="1">
    <citation type="submission" date="2019-03" db="EMBL/GenBank/DDBJ databases">
        <title>Bradyrhizobium strains diversity isolated from Chamaecrista fasciculata.</title>
        <authorList>
            <person name="Urquiaga M.C.O."/>
            <person name="Hungria M."/>
            <person name="Delamuta J.R.M."/>
        </authorList>
    </citation>
    <scope>NUCLEOTIDE SEQUENCE [LARGE SCALE GENOMIC DNA]</scope>
    <source>
        <strain evidence="2 3">CNPSo 3424</strain>
    </source>
</reference>
<organism evidence="2 3">
    <name type="scientific">Bradyrhizobium frederickii</name>
    <dbReference type="NCBI Taxonomy" id="2560054"/>
    <lineage>
        <taxon>Bacteria</taxon>
        <taxon>Pseudomonadati</taxon>
        <taxon>Pseudomonadota</taxon>
        <taxon>Alphaproteobacteria</taxon>
        <taxon>Hyphomicrobiales</taxon>
        <taxon>Nitrobacteraceae</taxon>
        <taxon>Bradyrhizobium</taxon>
    </lineage>
</organism>
<gene>
    <name evidence="2" type="ORF">E4K66_14345</name>
</gene>
<keyword evidence="1" id="KW-0812">Transmembrane</keyword>
<dbReference type="InterPro" id="IPR045708">
    <property type="entry name" value="DUF6064"/>
</dbReference>
<dbReference type="Pfam" id="PF19540">
    <property type="entry name" value="DUF6064"/>
    <property type="match status" value="1"/>
</dbReference>
<evidence type="ECO:0000256" key="1">
    <source>
        <dbReference type="SAM" id="Phobius"/>
    </source>
</evidence>
<keyword evidence="1" id="KW-1133">Transmembrane helix</keyword>
<comment type="caution">
    <text evidence="2">The sequence shown here is derived from an EMBL/GenBank/DDBJ whole genome shotgun (WGS) entry which is preliminary data.</text>
</comment>
<keyword evidence="1" id="KW-0472">Membrane</keyword>
<dbReference type="Proteomes" id="UP000298225">
    <property type="component" value="Unassembled WGS sequence"/>
</dbReference>
<feature type="transmembrane region" description="Helical" evidence="1">
    <location>
        <begin position="139"/>
        <end position="159"/>
    </location>
</feature>